<keyword evidence="2" id="KW-1185">Reference proteome</keyword>
<evidence type="ECO:0000313" key="3">
    <source>
        <dbReference type="RefSeq" id="XP_045560159.1"/>
    </source>
</evidence>
<dbReference type="RefSeq" id="XP_045560159.1">
    <property type="nucleotide sequence ID" value="XM_045704203.1"/>
</dbReference>
<sequence length="871" mass="94207">MTIPLTNAPSPSVHGLSDQNIENSGINDPNSGVNDPNSGVNDPISGANDPNNGSIISGMLDSFNSLFSQAREIITSKSHTTDHIDESALPMRMPSIESQSATTSFRSTRRTTAAVKVPPASQALTESVKSLMSELSTTGHLPAQPSVLFKEQQPMSLLPEVSNMQRASVTMMRTLSKKPYSKSADNVNSIDKRTAPPVVLSQTVKPSAKVNAQLPRTTEKGVTFSTKRISETTSKLDIYVSAMMTTTTHVDVKRSTEQRLAVGRGDIKSSGDTFRIFADSAGNLETPNELKNVNILKLKNNKGQESDFSQPQGSLEEVTEMTMDKSSTVHHGIMKSTERLAREEKRTSANMSPSHLLIKLLGATAHRDIHRAENLSELLEEENKSFSSQAPSHKMPVQTVITPSQTLSRIVSFNKKPHIVSKPQQFSTHRVTLTKYANASTKHKQSNQQRHSTKGKKQVFMTTFSRSTVPGPPNQIRNVKVTFNDSPEIVKSTFSTPNSVGNLYSLTAAKSLITVGQSTIQPNIAIKTSNSHTSIIQHVSARKHHISISTLTTSGNSVSQSITVGKHLQRERPATPLFDIAKEDIVTSDITEALKGSHLVPLLPPRPYNDTSTSPPTDDYSPTGPLTASLALHHRQGQSSSEIMPFDAPSQSQWDSFTDSEEKVERHSNASHASADNEQISPSEAPIVHEVKSEQSGFSTWPALFAADSSAGTSHINLTQSRPDETMGLRAKEHTLPSALLHQTTNGVGNDHALSGVSPAHESGRKLLGSGSGSDPLALHQRIGLSSPDLLTGLAVISDDICGTGNYTAEMNLNLERDVLPGDFVPALGILHVVIKLKTNNSQVNLEIKSCCLSPTVQLDEINTTCCVFSR</sequence>
<feature type="compositionally biased region" description="Polar residues" evidence="1">
    <location>
        <begin position="670"/>
        <end position="682"/>
    </location>
</feature>
<evidence type="ECO:0000256" key="1">
    <source>
        <dbReference type="SAM" id="MobiDB-lite"/>
    </source>
</evidence>
<feature type="region of interest" description="Disordered" evidence="1">
    <location>
        <begin position="438"/>
        <end position="457"/>
    </location>
</feature>
<protein>
    <submittedName>
        <fullName evidence="3">Uncharacterized protein</fullName>
    </submittedName>
</protein>
<name>A0ABM3DMW8_SALSA</name>
<feature type="compositionally biased region" description="Basic residues" evidence="1">
    <location>
        <begin position="441"/>
        <end position="457"/>
    </location>
</feature>
<feature type="region of interest" description="Disordered" evidence="1">
    <location>
        <begin position="746"/>
        <end position="771"/>
    </location>
</feature>
<feature type="compositionally biased region" description="Polar residues" evidence="1">
    <location>
        <begin position="17"/>
        <end position="40"/>
    </location>
</feature>
<evidence type="ECO:0000313" key="2">
    <source>
        <dbReference type="Proteomes" id="UP001652741"/>
    </source>
</evidence>
<dbReference type="Proteomes" id="UP001652741">
    <property type="component" value="Chromosome ssa20"/>
</dbReference>
<dbReference type="GeneID" id="123729321"/>
<feature type="compositionally biased region" description="Polar residues" evidence="1">
    <location>
        <begin position="1"/>
        <end position="10"/>
    </location>
</feature>
<reference evidence="3" key="1">
    <citation type="submission" date="2025-08" db="UniProtKB">
        <authorList>
            <consortium name="RefSeq"/>
        </authorList>
    </citation>
    <scope>IDENTIFICATION</scope>
</reference>
<gene>
    <name evidence="3" type="primary">LOC123729321</name>
</gene>
<organism evidence="2 3">
    <name type="scientific">Salmo salar</name>
    <name type="common">Atlantic salmon</name>
    <dbReference type="NCBI Taxonomy" id="8030"/>
    <lineage>
        <taxon>Eukaryota</taxon>
        <taxon>Metazoa</taxon>
        <taxon>Chordata</taxon>
        <taxon>Craniata</taxon>
        <taxon>Vertebrata</taxon>
        <taxon>Euteleostomi</taxon>
        <taxon>Actinopterygii</taxon>
        <taxon>Neopterygii</taxon>
        <taxon>Teleostei</taxon>
        <taxon>Protacanthopterygii</taxon>
        <taxon>Salmoniformes</taxon>
        <taxon>Salmonidae</taxon>
        <taxon>Salmoninae</taxon>
        <taxon>Salmo</taxon>
    </lineage>
</organism>
<feature type="region of interest" description="Disordered" evidence="1">
    <location>
        <begin position="601"/>
        <end position="682"/>
    </location>
</feature>
<proteinExistence type="predicted"/>
<accession>A0ABM3DMW8</accession>
<feature type="region of interest" description="Disordered" evidence="1">
    <location>
        <begin position="1"/>
        <end position="53"/>
    </location>
</feature>